<feature type="region of interest" description="Disordered" evidence="1">
    <location>
        <begin position="1"/>
        <end position="66"/>
    </location>
</feature>
<accession>A0A914V6G8</accession>
<organism evidence="2 3">
    <name type="scientific">Plectus sambesii</name>
    <dbReference type="NCBI Taxonomy" id="2011161"/>
    <lineage>
        <taxon>Eukaryota</taxon>
        <taxon>Metazoa</taxon>
        <taxon>Ecdysozoa</taxon>
        <taxon>Nematoda</taxon>
        <taxon>Chromadorea</taxon>
        <taxon>Plectida</taxon>
        <taxon>Plectina</taxon>
        <taxon>Plectoidea</taxon>
        <taxon>Plectidae</taxon>
        <taxon>Plectus</taxon>
    </lineage>
</organism>
<keyword evidence="2" id="KW-1185">Reference proteome</keyword>
<reference evidence="3" key="1">
    <citation type="submission" date="2022-11" db="UniProtKB">
        <authorList>
            <consortium name="WormBaseParasite"/>
        </authorList>
    </citation>
    <scope>IDENTIFICATION</scope>
</reference>
<proteinExistence type="predicted"/>
<sequence length="97" mass="10474">MRETVINAPPGNMHLPTYHPWSSVGSDATVAAAPEPTTDSAKQGRPVATRIRTGDDARRRRPPADSAVVARRSLAYGRYLARATAGATDRSDLETMR</sequence>
<dbReference type="AlphaFoldDB" id="A0A914V6G8"/>
<evidence type="ECO:0000313" key="2">
    <source>
        <dbReference type="Proteomes" id="UP000887566"/>
    </source>
</evidence>
<evidence type="ECO:0000313" key="3">
    <source>
        <dbReference type="WBParaSite" id="PSAMB.scaffold1506size30614.g13542.t1"/>
    </source>
</evidence>
<protein>
    <submittedName>
        <fullName evidence="3">Uncharacterized protein</fullName>
    </submittedName>
</protein>
<dbReference type="WBParaSite" id="PSAMB.scaffold1506size30614.g13542.t1">
    <property type="protein sequence ID" value="PSAMB.scaffold1506size30614.g13542.t1"/>
    <property type="gene ID" value="PSAMB.scaffold1506size30614.g13542"/>
</dbReference>
<evidence type="ECO:0000256" key="1">
    <source>
        <dbReference type="SAM" id="MobiDB-lite"/>
    </source>
</evidence>
<dbReference type="Proteomes" id="UP000887566">
    <property type="component" value="Unplaced"/>
</dbReference>
<name>A0A914V6G8_9BILA</name>